<dbReference type="AlphaFoldDB" id="A0A1D3D576"/>
<comment type="caution">
    <text evidence="2">The sequence shown here is derived from an EMBL/GenBank/DDBJ whole genome shotgun (WGS) entry which is preliminary data.</text>
</comment>
<dbReference type="InParanoid" id="A0A1D3D576"/>
<proteinExistence type="predicted"/>
<organism evidence="2 3">
    <name type="scientific">Cyclospora cayetanensis</name>
    <dbReference type="NCBI Taxonomy" id="88456"/>
    <lineage>
        <taxon>Eukaryota</taxon>
        <taxon>Sar</taxon>
        <taxon>Alveolata</taxon>
        <taxon>Apicomplexa</taxon>
        <taxon>Conoidasida</taxon>
        <taxon>Coccidia</taxon>
        <taxon>Eucoccidiorida</taxon>
        <taxon>Eimeriorina</taxon>
        <taxon>Eimeriidae</taxon>
        <taxon>Cyclospora</taxon>
    </lineage>
</organism>
<dbReference type="Proteomes" id="UP000095192">
    <property type="component" value="Unassembled WGS sequence"/>
</dbReference>
<dbReference type="VEuPathDB" id="ToxoDB:cyc_09096"/>
<evidence type="ECO:0000256" key="1">
    <source>
        <dbReference type="SAM" id="MobiDB-lite"/>
    </source>
</evidence>
<reference evidence="2 3" key="1">
    <citation type="journal article" date="2016" name="BMC Genomics">
        <title>Comparative genomics reveals Cyclospora cayetanensis possesses coccidia-like metabolism and invasion components but unique surface antigens.</title>
        <authorList>
            <person name="Liu S."/>
            <person name="Wang L."/>
            <person name="Zheng H."/>
            <person name="Xu Z."/>
            <person name="Roellig D.M."/>
            <person name="Li N."/>
            <person name="Frace M.A."/>
            <person name="Tang K."/>
            <person name="Arrowood M.J."/>
            <person name="Moss D.M."/>
            <person name="Zhang L."/>
            <person name="Feng Y."/>
            <person name="Xiao L."/>
        </authorList>
    </citation>
    <scope>NUCLEOTIDE SEQUENCE [LARGE SCALE GENOMIC DNA]</scope>
    <source>
        <strain evidence="2 3">CHN_HEN01</strain>
    </source>
</reference>
<evidence type="ECO:0000313" key="3">
    <source>
        <dbReference type="Proteomes" id="UP000095192"/>
    </source>
</evidence>
<protein>
    <submittedName>
        <fullName evidence="2">Uncharacterized protein</fullName>
    </submittedName>
</protein>
<name>A0A1D3D576_9EIME</name>
<sequence>MVSGKLLQRPFGELAAILPLLRQRLLEKLPQSLQRLPLQKVQRDASEDDGEGDKRQASRGYSYPSRAAYWKQWAYDIPHT</sequence>
<feature type="region of interest" description="Disordered" evidence="1">
    <location>
        <begin position="37"/>
        <end position="62"/>
    </location>
</feature>
<gene>
    <name evidence="2" type="ORF">cyc_09096</name>
</gene>
<accession>A0A1D3D576</accession>
<dbReference type="EMBL" id="JROU02000679">
    <property type="protein sequence ID" value="OEH78585.1"/>
    <property type="molecule type" value="Genomic_DNA"/>
</dbReference>
<keyword evidence="3" id="KW-1185">Reference proteome</keyword>
<evidence type="ECO:0000313" key="2">
    <source>
        <dbReference type="EMBL" id="OEH78585.1"/>
    </source>
</evidence>